<dbReference type="EMBL" id="JACSDY010000004">
    <property type="protein sequence ID" value="KAF7429818.1"/>
    <property type="molecule type" value="Genomic_DNA"/>
</dbReference>
<name>A0A834P656_VESPE</name>
<accession>A0A834P656</accession>
<dbReference type="AlphaFoldDB" id="A0A834P656"/>
<organism evidence="1 2">
    <name type="scientific">Vespula pensylvanica</name>
    <name type="common">Western yellow jacket</name>
    <name type="synonym">Wasp</name>
    <dbReference type="NCBI Taxonomy" id="30213"/>
    <lineage>
        <taxon>Eukaryota</taxon>
        <taxon>Metazoa</taxon>
        <taxon>Ecdysozoa</taxon>
        <taxon>Arthropoda</taxon>
        <taxon>Hexapoda</taxon>
        <taxon>Insecta</taxon>
        <taxon>Pterygota</taxon>
        <taxon>Neoptera</taxon>
        <taxon>Endopterygota</taxon>
        <taxon>Hymenoptera</taxon>
        <taxon>Apocrita</taxon>
        <taxon>Aculeata</taxon>
        <taxon>Vespoidea</taxon>
        <taxon>Vespidae</taxon>
        <taxon>Vespinae</taxon>
        <taxon>Vespula</taxon>
    </lineage>
</organism>
<evidence type="ECO:0000313" key="1">
    <source>
        <dbReference type="EMBL" id="KAF7429818.1"/>
    </source>
</evidence>
<gene>
    <name evidence="1" type="ORF">H0235_006216</name>
</gene>
<proteinExistence type="predicted"/>
<comment type="caution">
    <text evidence="1">The sequence shown here is derived from an EMBL/GenBank/DDBJ whole genome shotgun (WGS) entry which is preliminary data.</text>
</comment>
<keyword evidence="2" id="KW-1185">Reference proteome</keyword>
<sequence length="85" mass="9410">MTVKTGFNIGTYTHARSETVVGDSEIWRVRRLVGRCEVKKEEGVRVRETLSVGPGKTYCPCFFLTPSNIKVNIAGNNSLSFTSPD</sequence>
<dbReference type="Proteomes" id="UP000600918">
    <property type="component" value="Unassembled WGS sequence"/>
</dbReference>
<protein>
    <submittedName>
        <fullName evidence="1">Uncharacterized protein</fullName>
    </submittedName>
</protein>
<evidence type="ECO:0000313" key="2">
    <source>
        <dbReference type="Proteomes" id="UP000600918"/>
    </source>
</evidence>
<reference evidence="1" key="1">
    <citation type="journal article" date="2020" name="G3 (Bethesda)">
        <title>High-Quality Assemblies for Three Invasive Social Wasps from the &lt;i&gt;Vespula&lt;/i&gt; Genus.</title>
        <authorList>
            <person name="Harrop T.W.R."/>
            <person name="Guhlin J."/>
            <person name="McLaughlin G.M."/>
            <person name="Permina E."/>
            <person name="Stockwell P."/>
            <person name="Gilligan J."/>
            <person name="Le Lec M.F."/>
            <person name="Gruber M.A.M."/>
            <person name="Quinn O."/>
            <person name="Lovegrove M."/>
            <person name="Duncan E.J."/>
            <person name="Remnant E.J."/>
            <person name="Van Eeckhoven J."/>
            <person name="Graham B."/>
            <person name="Knapp R.A."/>
            <person name="Langford K.W."/>
            <person name="Kronenberg Z."/>
            <person name="Press M.O."/>
            <person name="Eacker S.M."/>
            <person name="Wilson-Rankin E.E."/>
            <person name="Purcell J."/>
            <person name="Lester P.J."/>
            <person name="Dearden P.K."/>
        </authorList>
    </citation>
    <scope>NUCLEOTIDE SEQUENCE</scope>
    <source>
        <strain evidence="1">Volc-1</strain>
    </source>
</reference>